<dbReference type="PANTHER" id="PTHR43648">
    <property type="entry name" value="ELECTRON TRANSFER FLAVOPROTEIN BETA SUBUNIT LYSINE METHYLTRANSFERASE"/>
    <property type="match status" value="1"/>
</dbReference>
<gene>
    <name evidence="3" type="ordered locus">MICA_2388</name>
</gene>
<dbReference type="InterPro" id="IPR050078">
    <property type="entry name" value="Ribosomal_L11_MeTrfase_PrmA"/>
</dbReference>
<dbReference type="EMBL" id="CP002382">
    <property type="protein sequence ID" value="AEP10690.1"/>
    <property type="molecule type" value="Genomic_DNA"/>
</dbReference>
<keyword evidence="4" id="KW-1185">Reference proteome</keyword>
<dbReference type="GO" id="GO:0008276">
    <property type="term" value="F:protein methyltransferase activity"/>
    <property type="evidence" value="ECO:0007669"/>
    <property type="project" value="TreeGrafter"/>
</dbReference>
<keyword evidence="2 3" id="KW-0808">Transferase</keyword>
<evidence type="ECO:0000313" key="4">
    <source>
        <dbReference type="Proteomes" id="UP000009286"/>
    </source>
</evidence>
<dbReference type="KEGG" id="mai:MICA_2388"/>
<dbReference type="eggNOG" id="COG2264">
    <property type="taxonomic scope" value="Bacteria"/>
</dbReference>
<dbReference type="GO" id="GO:0032259">
    <property type="term" value="P:methylation"/>
    <property type="evidence" value="ECO:0007669"/>
    <property type="project" value="UniProtKB-KW"/>
</dbReference>
<dbReference type="RefSeq" id="WP_014103913.1">
    <property type="nucleotide sequence ID" value="NC_016026.1"/>
</dbReference>
<keyword evidence="1 3" id="KW-0489">Methyltransferase</keyword>
<dbReference type="HOGENOM" id="CLU_049382_3_0_5"/>
<dbReference type="STRING" id="856793.MICA_2388"/>
<dbReference type="InterPro" id="IPR029063">
    <property type="entry name" value="SAM-dependent_MTases_sf"/>
</dbReference>
<sequence length="321" mass="34247">MSDASLYTVTIRLPAGLSDVQASLFADEAFGGEQISSSLVRETPASESDLGATAWTMQWLLAGIADPDALATHLNDAAAMFDMADMISVTPAGLECASVNPDTNWLEQSYRAFPPFTVGGFYIHGSHSTEPAPDGFRALQIDAATAFGSGEHGTTAGCLLLLEHLKAEGITPNRILDMGCGSGILGIAAWMLFDRPVIASDIDPECIRVTDHHGQINHVPVWDEQPTTTGMATCAGDGFRLPLVQNHAPYTIVIANILPAPLLAMANDLVAAMEDHGFVILSGILNEQADEVEDAYIALNLKPVTRMVRGDWTSLLMRKSV</sequence>
<dbReference type="SUPFAM" id="SSF53335">
    <property type="entry name" value="S-adenosyl-L-methionine-dependent methyltransferases"/>
    <property type="match status" value="1"/>
</dbReference>
<dbReference type="AlphaFoldDB" id="G2KMJ7"/>
<dbReference type="Proteomes" id="UP000009286">
    <property type="component" value="Chromosome"/>
</dbReference>
<organism evidence="3 4">
    <name type="scientific">Micavibrio aeruginosavorus (strain ARL-13)</name>
    <dbReference type="NCBI Taxonomy" id="856793"/>
    <lineage>
        <taxon>Bacteria</taxon>
        <taxon>Pseudomonadati</taxon>
        <taxon>Bdellovibrionota</taxon>
        <taxon>Bdellovibrionia</taxon>
        <taxon>Bdellovibrionales</taxon>
        <taxon>Pseudobdellovibrionaceae</taxon>
        <taxon>Micavibrio</taxon>
    </lineage>
</organism>
<dbReference type="PANTHER" id="PTHR43648:SF1">
    <property type="entry name" value="ELECTRON TRANSFER FLAVOPROTEIN BETA SUBUNIT LYSINE METHYLTRANSFERASE"/>
    <property type="match status" value="1"/>
</dbReference>
<evidence type="ECO:0000256" key="2">
    <source>
        <dbReference type="ARBA" id="ARBA00022679"/>
    </source>
</evidence>
<dbReference type="OrthoDB" id="9785995at2"/>
<dbReference type="Pfam" id="PF06325">
    <property type="entry name" value="PrmA"/>
    <property type="match status" value="1"/>
</dbReference>
<proteinExistence type="predicted"/>
<dbReference type="Gene3D" id="3.40.50.150">
    <property type="entry name" value="Vaccinia Virus protein VP39"/>
    <property type="match status" value="1"/>
</dbReference>
<evidence type="ECO:0000313" key="3">
    <source>
        <dbReference type="EMBL" id="AEP10690.1"/>
    </source>
</evidence>
<evidence type="ECO:0000256" key="1">
    <source>
        <dbReference type="ARBA" id="ARBA00022603"/>
    </source>
</evidence>
<reference evidence="3 4" key="1">
    <citation type="journal article" date="2011" name="BMC Genomics">
        <title>Genomic insights into an obligate epibiotic bacterial predator: Micavibrio aeruginosavorus ARL-13.</title>
        <authorList>
            <person name="Wang Z."/>
            <person name="Kadouri D."/>
            <person name="Wu M."/>
        </authorList>
    </citation>
    <scope>NUCLEOTIDE SEQUENCE [LARGE SCALE GENOMIC DNA]</scope>
    <source>
        <strain evidence="3 4">ARL-13</strain>
    </source>
</reference>
<protein>
    <submittedName>
        <fullName evidence="3">Ribosomal L11 methyltransferase family protein</fullName>
    </submittedName>
</protein>
<name>G2KMJ7_MICAA</name>
<accession>G2KMJ7</accession>